<proteinExistence type="predicted"/>
<dbReference type="Proteomes" id="UP000613208">
    <property type="component" value="Unassembled WGS sequence"/>
</dbReference>
<comment type="caution">
    <text evidence="2">The sequence shown here is derived from an EMBL/GenBank/DDBJ whole genome shotgun (WGS) entry which is preliminary data.</text>
</comment>
<feature type="transmembrane region" description="Helical" evidence="1">
    <location>
        <begin position="7"/>
        <end position="24"/>
    </location>
</feature>
<feature type="transmembrane region" description="Helical" evidence="1">
    <location>
        <begin position="36"/>
        <end position="55"/>
    </location>
</feature>
<keyword evidence="1" id="KW-0472">Membrane</keyword>
<reference evidence="2" key="1">
    <citation type="submission" date="2020-06" db="EMBL/GenBank/DDBJ databases">
        <title>Characterization of fructooligosaccharide metabolism and fructooligosaccharide-degrading enzymes in human commensal butyrate producers.</title>
        <authorList>
            <person name="Tanno H."/>
            <person name="Fujii T."/>
            <person name="Hirano K."/>
            <person name="Maeno S."/>
            <person name="Tonozuka T."/>
            <person name="Sakamoto M."/>
            <person name="Ohkuma M."/>
            <person name="Tochio T."/>
            <person name="Endo A."/>
        </authorList>
    </citation>
    <scope>NUCLEOTIDE SEQUENCE</scope>
    <source>
        <strain evidence="2">JCM 17466</strain>
    </source>
</reference>
<name>A0A916VC61_9FIRM</name>
<gene>
    <name evidence="2" type="ORF">ANBU17_06570</name>
</gene>
<keyword evidence="3" id="KW-1185">Reference proteome</keyword>
<dbReference type="EMBL" id="BLYI01000013">
    <property type="protein sequence ID" value="GFO84310.1"/>
    <property type="molecule type" value="Genomic_DNA"/>
</dbReference>
<dbReference type="RefSeq" id="WP_201310057.1">
    <property type="nucleotide sequence ID" value="NZ_BLYI01000013.1"/>
</dbReference>
<evidence type="ECO:0000313" key="2">
    <source>
        <dbReference type="EMBL" id="GFO84310.1"/>
    </source>
</evidence>
<dbReference type="AlphaFoldDB" id="A0A916VC61"/>
<protein>
    <submittedName>
        <fullName evidence="2">Uncharacterized protein</fullName>
    </submittedName>
</protein>
<keyword evidence="1" id="KW-1133">Transmembrane helix</keyword>
<keyword evidence="1" id="KW-0812">Transmembrane</keyword>
<evidence type="ECO:0000256" key="1">
    <source>
        <dbReference type="SAM" id="Phobius"/>
    </source>
</evidence>
<organism evidence="2 3">
    <name type="scientific">Anaerostipes butyraticus</name>
    <dbReference type="NCBI Taxonomy" id="645466"/>
    <lineage>
        <taxon>Bacteria</taxon>
        <taxon>Bacillati</taxon>
        <taxon>Bacillota</taxon>
        <taxon>Clostridia</taxon>
        <taxon>Lachnospirales</taxon>
        <taxon>Lachnospiraceae</taxon>
        <taxon>Anaerostipes</taxon>
    </lineage>
</organism>
<evidence type="ECO:0000313" key="3">
    <source>
        <dbReference type="Proteomes" id="UP000613208"/>
    </source>
</evidence>
<accession>A0A916VC61</accession>
<sequence length="101" mass="11616">MLEAAGILIFIYIWIKMYCGAGSPDQILWIGKKEELYWITGMFLLGISCFLFRNMEKENQMLHGIRLAGYIICCIVLIIMIFFAALIWMRNSGISGPIFNL</sequence>
<feature type="transmembrane region" description="Helical" evidence="1">
    <location>
        <begin position="67"/>
        <end position="89"/>
    </location>
</feature>